<dbReference type="RefSeq" id="WP_147579695.1">
    <property type="nucleotide sequence ID" value="NZ_JAOQJR010000002.1"/>
</dbReference>
<accession>A0ABT2SRR3</accession>
<dbReference type="Proteomes" id="UP001208364">
    <property type="component" value="Unassembled WGS sequence"/>
</dbReference>
<comment type="caution">
    <text evidence="1">The sequence shown here is derived from an EMBL/GenBank/DDBJ whole genome shotgun (WGS) entry which is preliminary data.</text>
</comment>
<dbReference type="EMBL" id="JAOQJR010000002">
    <property type="protein sequence ID" value="MCU6737529.1"/>
    <property type="molecule type" value="Genomic_DNA"/>
</dbReference>
<organism evidence="1 2">
    <name type="scientific">[Clostridium] ammoniilyticum</name>
    <dbReference type="NCBI Taxonomy" id="2981784"/>
    <lineage>
        <taxon>Bacteria</taxon>
        <taxon>Bacillati</taxon>
        <taxon>Bacillota</taxon>
        <taxon>Erysipelotrichia</taxon>
        <taxon>Erysipelotrichales</taxon>
        <taxon>Coprobacillaceae</taxon>
        <taxon>Faecalibacillus</taxon>
    </lineage>
</organism>
<sequence length="350" mass="40831">MKKENINDFRSEIFKLCNEIKKNDSLHIIQETLEKLFMCENIEEKIPSNIFFHQIAKHGNNQFYGYLFANENFDMYKDIFPMAKSPIKEDIKVFEKAHATIYTLIKLCTEDMRNNYPKIAKVLDPYSKYKQISPIKENGYLNKDLYKNAVDSFKNSDLYKKVKNSAVNMFIEKIDQIEIQKMFMSLEKEMDRCPLDKVPNCAKIILKKRPIDFEKSELLIAHFLMLFALRKSLENACSLLFTALVGEELIVFSEDNIISIDKNYKNVINKVIQVTLLGFFSKKYSNIAGEIALIHCNPNQDYNIHEFGIIHTCTSSFNQETGETSNMTLQVVDNLLNPYFILMDSIDYKN</sequence>
<protein>
    <submittedName>
        <fullName evidence="1">Uncharacterized protein</fullName>
    </submittedName>
</protein>
<proteinExistence type="predicted"/>
<evidence type="ECO:0000313" key="1">
    <source>
        <dbReference type="EMBL" id="MCU6737529.1"/>
    </source>
</evidence>
<reference evidence="1 2" key="1">
    <citation type="journal article" date="2021" name="ISME Commun">
        <title>Automated analysis of genomic sequences facilitates high-throughput and comprehensive description of bacteria.</title>
        <authorList>
            <person name="Hitch T.C.A."/>
        </authorList>
    </citation>
    <scope>NUCLEOTIDE SEQUENCE [LARGE SCALE GENOMIC DNA]</scope>
    <source>
        <strain evidence="1 2">H4_15</strain>
    </source>
</reference>
<evidence type="ECO:0000313" key="2">
    <source>
        <dbReference type="Proteomes" id="UP001208364"/>
    </source>
</evidence>
<keyword evidence="2" id="KW-1185">Reference proteome</keyword>
<name>A0ABT2SRR3_9FIRM</name>
<gene>
    <name evidence="1" type="ORF">OCV55_02375</name>
</gene>